<name>A0A2V3A8A3_9BACI</name>
<dbReference type="InterPro" id="IPR036390">
    <property type="entry name" value="WH_DNA-bd_sf"/>
</dbReference>
<accession>A0A2V3A8A3</accession>
<dbReference type="PANTHER" id="PTHR43537">
    <property type="entry name" value="TRANSCRIPTIONAL REGULATOR, GNTR FAMILY"/>
    <property type="match status" value="1"/>
</dbReference>
<organism evidence="5 6">
    <name type="scientific">Cytobacillus oceanisediminis</name>
    <dbReference type="NCBI Taxonomy" id="665099"/>
    <lineage>
        <taxon>Bacteria</taxon>
        <taxon>Bacillati</taxon>
        <taxon>Bacillota</taxon>
        <taxon>Bacilli</taxon>
        <taxon>Bacillales</taxon>
        <taxon>Bacillaceae</taxon>
        <taxon>Cytobacillus</taxon>
    </lineage>
</organism>
<comment type="caution">
    <text evidence="5">The sequence shown here is derived from an EMBL/GenBank/DDBJ whole genome shotgun (WGS) entry which is preliminary data.</text>
</comment>
<dbReference type="GO" id="GO:0003677">
    <property type="term" value="F:DNA binding"/>
    <property type="evidence" value="ECO:0007669"/>
    <property type="project" value="UniProtKB-KW"/>
</dbReference>
<dbReference type="RefSeq" id="WP_110063331.1">
    <property type="nucleotide sequence ID" value="NZ_QGTW01000001.1"/>
</dbReference>
<dbReference type="GO" id="GO:0003700">
    <property type="term" value="F:DNA-binding transcription factor activity"/>
    <property type="evidence" value="ECO:0007669"/>
    <property type="project" value="InterPro"/>
</dbReference>
<protein>
    <submittedName>
        <fullName evidence="5">GntR family transcriptional regulator</fullName>
    </submittedName>
</protein>
<dbReference type="EMBL" id="QGTW01000001">
    <property type="protein sequence ID" value="PWW32401.1"/>
    <property type="molecule type" value="Genomic_DNA"/>
</dbReference>
<dbReference type="Proteomes" id="UP000247150">
    <property type="component" value="Unassembled WGS sequence"/>
</dbReference>
<dbReference type="InterPro" id="IPR008920">
    <property type="entry name" value="TF_FadR/GntR_C"/>
</dbReference>
<evidence type="ECO:0000256" key="1">
    <source>
        <dbReference type="ARBA" id="ARBA00023015"/>
    </source>
</evidence>
<dbReference type="Gene3D" id="1.20.120.530">
    <property type="entry name" value="GntR ligand-binding domain-like"/>
    <property type="match status" value="1"/>
</dbReference>
<dbReference type="PROSITE" id="PS50949">
    <property type="entry name" value="HTH_GNTR"/>
    <property type="match status" value="1"/>
</dbReference>
<keyword evidence="1" id="KW-0805">Transcription regulation</keyword>
<sequence>MKELNKTVTAIRISAKDFAYQEIKNKILKCEFTPDQPIVEEDLAKELEISRTPLREAMQRLELEELVVRQPNGRLKVAPVSAQEVREIFVVRSMLEGIIAAEAAENCTEQDIRHLSYFVQMVKQTSDEGNMEDVSHYGSQFHTYLYEVSQNKTAVKILRQLNDHITRYRRLAHFIDTKKTSVEHEMILDFIKKKDKHNAESMMKNHVLNSMEQAVAVAKQYEDTMNEISD</sequence>
<reference evidence="5 6" key="1">
    <citation type="submission" date="2018-05" db="EMBL/GenBank/DDBJ databases">
        <title>Freshwater and sediment microbial communities from various areas in North America, analyzing microbe dynamics in response to fracking.</title>
        <authorList>
            <person name="Lamendella R."/>
        </authorList>
    </citation>
    <scope>NUCLEOTIDE SEQUENCE [LARGE SCALE GENOMIC DNA]</scope>
    <source>
        <strain evidence="5 6">15_TX</strain>
    </source>
</reference>
<evidence type="ECO:0000259" key="4">
    <source>
        <dbReference type="PROSITE" id="PS50949"/>
    </source>
</evidence>
<dbReference type="InterPro" id="IPR011711">
    <property type="entry name" value="GntR_C"/>
</dbReference>
<dbReference type="Pfam" id="PF07729">
    <property type="entry name" value="FCD"/>
    <property type="match status" value="1"/>
</dbReference>
<dbReference type="OrthoDB" id="9781630at2"/>
<dbReference type="Gene3D" id="1.10.10.10">
    <property type="entry name" value="Winged helix-like DNA-binding domain superfamily/Winged helix DNA-binding domain"/>
    <property type="match status" value="1"/>
</dbReference>
<dbReference type="AlphaFoldDB" id="A0A2V3A8A3"/>
<keyword evidence="3" id="KW-0804">Transcription</keyword>
<feature type="domain" description="HTH gntR-type" evidence="4">
    <location>
        <begin position="13"/>
        <end position="80"/>
    </location>
</feature>
<dbReference type="InterPro" id="IPR000524">
    <property type="entry name" value="Tscrpt_reg_HTH_GntR"/>
</dbReference>
<keyword evidence="2" id="KW-0238">DNA-binding</keyword>
<evidence type="ECO:0000256" key="3">
    <source>
        <dbReference type="ARBA" id="ARBA00023163"/>
    </source>
</evidence>
<evidence type="ECO:0000313" key="5">
    <source>
        <dbReference type="EMBL" id="PWW32401.1"/>
    </source>
</evidence>
<dbReference type="CDD" id="cd07377">
    <property type="entry name" value="WHTH_GntR"/>
    <property type="match status" value="1"/>
</dbReference>
<evidence type="ECO:0000256" key="2">
    <source>
        <dbReference type="ARBA" id="ARBA00023125"/>
    </source>
</evidence>
<dbReference type="SMART" id="SM00345">
    <property type="entry name" value="HTH_GNTR"/>
    <property type="match status" value="1"/>
</dbReference>
<dbReference type="SUPFAM" id="SSF46785">
    <property type="entry name" value="Winged helix' DNA-binding domain"/>
    <property type="match status" value="1"/>
</dbReference>
<dbReference type="Pfam" id="PF00392">
    <property type="entry name" value="GntR"/>
    <property type="match status" value="1"/>
</dbReference>
<dbReference type="SMART" id="SM00895">
    <property type="entry name" value="FCD"/>
    <property type="match status" value="1"/>
</dbReference>
<dbReference type="InterPro" id="IPR036388">
    <property type="entry name" value="WH-like_DNA-bd_sf"/>
</dbReference>
<proteinExistence type="predicted"/>
<gene>
    <name evidence="5" type="ORF">DFO73_101665</name>
</gene>
<dbReference type="PANTHER" id="PTHR43537:SF5">
    <property type="entry name" value="UXU OPERON TRANSCRIPTIONAL REGULATOR"/>
    <property type="match status" value="1"/>
</dbReference>
<evidence type="ECO:0000313" key="6">
    <source>
        <dbReference type="Proteomes" id="UP000247150"/>
    </source>
</evidence>
<dbReference type="SUPFAM" id="SSF48008">
    <property type="entry name" value="GntR ligand-binding domain-like"/>
    <property type="match status" value="1"/>
</dbReference>